<evidence type="ECO:0000256" key="1">
    <source>
        <dbReference type="ARBA" id="ARBA00022723"/>
    </source>
</evidence>
<evidence type="ECO:0000256" key="3">
    <source>
        <dbReference type="ARBA" id="ARBA00022833"/>
    </source>
</evidence>
<feature type="compositionally biased region" description="Basic and acidic residues" evidence="5">
    <location>
        <begin position="48"/>
        <end position="64"/>
    </location>
</feature>
<evidence type="ECO:0000313" key="8">
    <source>
        <dbReference type="EMBL" id="KAE8076896.1"/>
    </source>
</evidence>
<dbReference type="InterPro" id="IPR044817">
    <property type="entry name" value="SBP-like"/>
</dbReference>
<evidence type="ECO:0000256" key="5">
    <source>
        <dbReference type="SAM" id="MobiDB-lite"/>
    </source>
</evidence>
<dbReference type="PANTHER" id="PTHR31251:SF108">
    <property type="entry name" value="SQUAMOSA PROMOTER-BINDING-LIKE PROTEIN 7"/>
    <property type="match status" value="1"/>
</dbReference>
<sequence length="786" mass="87113">MEGLHTPVAEEDHSSALWDFGDLLDFTVDEHFSISLDPDQPPPPIAHDALELPHEDGDVPDSNRVRKRDPRVTCTNFLAGRIPCACPELDEKMEAEEGLPGKKRARTTTRTARGMARCQVSGCEADISELKGYHRRHRVCLRCAHASAVVLDGETKRYCQQCGKFHVISDFDEGKRSCRRKLERHNNRRRRKPGDSRVVMYNESQGTVQTENVSCDGEAGQDGLCLSSPIAETEAVLESEDGQATTLCSALGSQNIPSDTVASFAASGETQMDGRKDNSKCSPSPLYCDNKSDYSSMCPTGRISFKLYDWNPAEFPRRLRHQIFQWLASMPVELEGYIRPGCTILTVFITMPKFMWAKLHEDPISYLNDFVVAPGRMLSGRGTILVFVNNVIFRVMKGGTSVMKVKVEVQAPRLHYVHPICFEAGKPLEFVACGSNLLQSKIRFLVSFAGKYLAHDYCVASLHGQTQADTASSCNHQMYKICVPQTEPALFGPAFVEVENESGLSNFIPILIGDKEICAEMEILQQRFDASLFVKGSKLADIGPLSESFEFSAMRQSTFSEFLLDIAWLLKEPASENFQQSITASQIQRFNSVLNFLICNDSTTILEKLLGKLNIVISDMKSNSTVNGSDADLSLLQKHIDNARDILHKKNNTSESSVVQSGSASRGNSISESHSQDNVLSIPFNSQGTGIISNAKLEAVRCSASSERSETVPLLSREVIMNVNYVKEWPRKSCSVIVSRAIFSSRSSIFLISIAAVCLGICAVLLHPHKVSEFAVSIRRCLFDRM</sequence>
<dbReference type="PANTHER" id="PTHR31251">
    <property type="entry name" value="SQUAMOSA PROMOTER-BINDING-LIKE PROTEIN 4"/>
    <property type="match status" value="1"/>
</dbReference>
<dbReference type="InterPro" id="IPR036893">
    <property type="entry name" value="SBP_sf"/>
</dbReference>
<feature type="region of interest" description="Disordered" evidence="5">
    <location>
        <begin position="651"/>
        <end position="674"/>
    </location>
</feature>
<keyword evidence="6" id="KW-0472">Membrane</keyword>
<dbReference type="GO" id="GO:0005634">
    <property type="term" value="C:nucleus"/>
    <property type="evidence" value="ECO:0007669"/>
    <property type="project" value="InterPro"/>
</dbReference>
<dbReference type="Pfam" id="PF03110">
    <property type="entry name" value="SBP"/>
    <property type="match status" value="1"/>
</dbReference>
<dbReference type="SUPFAM" id="SSF103612">
    <property type="entry name" value="SBT domain"/>
    <property type="match status" value="1"/>
</dbReference>
<keyword evidence="6" id="KW-0812">Transmembrane</keyword>
<evidence type="ECO:0000256" key="4">
    <source>
        <dbReference type="PROSITE-ProRule" id="PRU00470"/>
    </source>
</evidence>
<dbReference type="PROSITE" id="PS51141">
    <property type="entry name" value="ZF_SBP"/>
    <property type="match status" value="1"/>
</dbReference>
<feature type="compositionally biased region" description="Low complexity" evidence="5">
    <location>
        <begin position="654"/>
        <end position="665"/>
    </location>
</feature>
<organism evidence="8 9">
    <name type="scientific">Carpinus fangiana</name>
    <dbReference type="NCBI Taxonomy" id="176857"/>
    <lineage>
        <taxon>Eukaryota</taxon>
        <taxon>Viridiplantae</taxon>
        <taxon>Streptophyta</taxon>
        <taxon>Embryophyta</taxon>
        <taxon>Tracheophyta</taxon>
        <taxon>Spermatophyta</taxon>
        <taxon>Magnoliopsida</taxon>
        <taxon>eudicotyledons</taxon>
        <taxon>Gunneridae</taxon>
        <taxon>Pentapetalae</taxon>
        <taxon>rosids</taxon>
        <taxon>fabids</taxon>
        <taxon>Fagales</taxon>
        <taxon>Betulaceae</taxon>
        <taxon>Carpinus</taxon>
    </lineage>
</organism>
<dbReference type="Gene3D" id="4.10.1100.10">
    <property type="entry name" value="Transcription factor, SBP-box domain"/>
    <property type="match status" value="1"/>
</dbReference>
<keyword evidence="3" id="KW-0862">Zinc</keyword>
<evidence type="ECO:0000259" key="7">
    <source>
        <dbReference type="PROSITE" id="PS51141"/>
    </source>
</evidence>
<reference evidence="8 9" key="1">
    <citation type="submission" date="2019-06" db="EMBL/GenBank/DDBJ databases">
        <title>A chromosomal-level reference genome of Carpinus fangiana (Coryloideae, Betulaceae).</title>
        <authorList>
            <person name="Yang X."/>
            <person name="Wang Z."/>
            <person name="Zhang L."/>
            <person name="Hao G."/>
            <person name="Liu J."/>
            <person name="Yang Y."/>
        </authorList>
    </citation>
    <scope>NUCLEOTIDE SEQUENCE [LARGE SCALE GENOMIC DNA]</scope>
    <source>
        <strain evidence="8">Cfa_2016G</strain>
        <tissue evidence="8">Leaf</tissue>
    </source>
</reference>
<keyword evidence="6" id="KW-1133">Transmembrane helix</keyword>
<dbReference type="OrthoDB" id="514967at2759"/>
<dbReference type="Pfam" id="PF26102">
    <property type="entry name" value="Ig_SPL7"/>
    <property type="match status" value="1"/>
</dbReference>
<dbReference type="GO" id="GO:0003677">
    <property type="term" value="F:DNA binding"/>
    <property type="evidence" value="ECO:0007669"/>
    <property type="project" value="InterPro"/>
</dbReference>
<gene>
    <name evidence="8" type="ORF">FH972_015518</name>
</gene>
<evidence type="ECO:0000313" key="9">
    <source>
        <dbReference type="Proteomes" id="UP000327013"/>
    </source>
</evidence>
<dbReference type="AlphaFoldDB" id="A0A5N6REX1"/>
<feature type="region of interest" description="Disordered" evidence="5">
    <location>
        <begin position="34"/>
        <end position="66"/>
    </location>
</feature>
<evidence type="ECO:0000256" key="6">
    <source>
        <dbReference type="SAM" id="Phobius"/>
    </source>
</evidence>
<keyword evidence="9" id="KW-1185">Reference proteome</keyword>
<dbReference type="Proteomes" id="UP000327013">
    <property type="component" value="Chromosome 6"/>
</dbReference>
<feature type="transmembrane region" description="Helical" evidence="6">
    <location>
        <begin position="748"/>
        <end position="766"/>
    </location>
</feature>
<dbReference type="EMBL" id="CM017326">
    <property type="protein sequence ID" value="KAE8076896.1"/>
    <property type="molecule type" value="Genomic_DNA"/>
</dbReference>
<protein>
    <recommendedName>
        <fullName evidence="7">SBP-type domain-containing protein</fullName>
    </recommendedName>
</protein>
<evidence type="ECO:0000256" key="2">
    <source>
        <dbReference type="ARBA" id="ARBA00022771"/>
    </source>
</evidence>
<dbReference type="GO" id="GO:0008270">
    <property type="term" value="F:zinc ion binding"/>
    <property type="evidence" value="ECO:0007669"/>
    <property type="project" value="UniProtKB-KW"/>
</dbReference>
<dbReference type="InterPro" id="IPR004333">
    <property type="entry name" value="SBP_dom"/>
</dbReference>
<accession>A0A5N6REX1</accession>
<feature type="domain" description="SBP-type" evidence="7">
    <location>
        <begin position="115"/>
        <end position="192"/>
    </location>
</feature>
<keyword evidence="1" id="KW-0479">Metal-binding</keyword>
<proteinExistence type="predicted"/>
<keyword evidence="2 4" id="KW-0863">Zinc-finger</keyword>
<name>A0A5N6REX1_9ROSI</name>